<keyword evidence="1" id="KW-0472">Membrane</keyword>
<name>A0ABP0KVR3_9DINO</name>
<accession>A0ABP0KVR3</accession>
<sequence length="114" mass="12191">MEVLISLWNLIVALADLIVAVIGVVAPWAPLIAWIAFWLFAVNWAVLYPILVERGGIVGVILIALMAVLVWGTIAPTEAGHEMFGLAVSNFVGKTVYVTSLLVIAFLCGSVQLS</sequence>
<evidence type="ECO:0000313" key="2">
    <source>
        <dbReference type="EMBL" id="CAK9030972.1"/>
    </source>
</evidence>
<keyword evidence="1" id="KW-1133">Transmembrane helix</keyword>
<keyword evidence="1" id="KW-0812">Transmembrane</keyword>
<dbReference type="EMBL" id="CAXAMM010013303">
    <property type="protein sequence ID" value="CAK9030972.1"/>
    <property type="molecule type" value="Genomic_DNA"/>
</dbReference>
<gene>
    <name evidence="2" type="ORF">SCF082_LOCUS19426</name>
</gene>
<feature type="transmembrane region" description="Helical" evidence="1">
    <location>
        <begin position="31"/>
        <end position="50"/>
    </location>
</feature>
<proteinExistence type="predicted"/>
<protein>
    <submittedName>
        <fullName evidence="2">Uncharacterized protein</fullName>
    </submittedName>
</protein>
<comment type="caution">
    <text evidence="2">The sequence shown here is derived from an EMBL/GenBank/DDBJ whole genome shotgun (WGS) entry which is preliminary data.</text>
</comment>
<feature type="transmembrane region" description="Helical" evidence="1">
    <location>
        <begin position="7"/>
        <end position="25"/>
    </location>
</feature>
<reference evidence="2 3" key="1">
    <citation type="submission" date="2024-02" db="EMBL/GenBank/DDBJ databases">
        <authorList>
            <person name="Chen Y."/>
            <person name="Shah S."/>
            <person name="Dougan E. K."/>
            <person name="Thang M."/>
            <person name="Chan C."/>
        </authorList>
    </citation>
    <scope>NUCLEOTIDE SEQUENCE [LARGE SCALE GENOMIC DNA]</scope>
</reference>
<evidence type="ECO:0000256" key="1">
    <source>
        <dbReference type="SAM" id="Phobius"/>
    </source>
</evidence>
<evidence type="ECO:0000313" key="3">
    <source>
        <dbReference type="Proteomes" id="UP001642464"/>
    </source>
</evidence>
<feature type="non-terminal residue" evidence="2">
    <location>
        <position position="114"/>
    </location>
</feature>
<feature type="transmembrane region" description="Helical" evidence="1">
    <location>
        <begin position="57"/>
        <end position="75"/>
    </location>
</feature>
<keyword evidence="3" id="KW-1185">Reference proteome</keyword>
<organism evidence="2 3">
    <name type="scientific">Durusdinium trenchii</name>
    <dbReference type="NCBI Taxonomy" id="1381693"/>
    <lineage>
        <taxon>Eukaryota</taxon>
        <taxon>Sar</taxon>
        <taxon>Alveolata</taxon>
        <taxon>Dinophyceae</taxon>
        <taxon>Suessiales</taxon>
        <taxon>Symbiodiniaceae</taxon>
        <taxon>Durusdinium</taxon>
    </lineage>
</organism>
<dbReference type="Proteomes" id="UP001642464">
    <property type="component" value="Unassembled WGS sequence"/>
</dbReference>
<feature type="transmembrane region" description="Helical" evidence="1">
    <location>
        <begin position="95"/>
        <end position="113"/>
    </location>
</feature>